<reference evidence="1 2" key="1">
    <citation type="submission" date="2019-04" db="EMBL/GenBank/DDBJ databases">
        <title>Novel bacteriophages capable of disrupting biofilms from clinical strains of Aeromonas hydrophila with intrinsic antibiotic resistance.</title>
        <authorList>
            <person name="Kabwe M."/>
            <person name="Brown T.L."/>
            <person name="Speirs L."/>
            <person name="Ku H."/>
            <person name="Leach M."/>
            <person name="Chan H.T."/>
            <person name="Petrovski S."/>
            <person name="Lock P."/>
            <person name="Tucci J."/>
        </authorList>
    </citation>
    <scope>NUCLEOTIDE SEQUENCE [LARGE SCALE GENOMIC DNA]</scope>
</reference>
<evidence type="ECO:0000313" key="2">
    <source>
        <dbReference type="Proteomes" id="UP000319466"/>
    </source>
</evidence>
<dbReference type="EMBL" id="MK838112">
    <property type="protein sequence ID" value="QDH46501.1"/>
    <property type="molecule type" value="Genomic_DNA"/>
</dbReference>
<sequence>MSVSFYYDVVDNGKVYRVHKSSACFGGLASHVAGERVGWRIVDQTGSRIFNRSEMSTQLINKIIKLDTDEIVYDVMSSLSRSNNMYILGMTQMYSLPVLKIRLRNLFSDFVMIQKEIPWMEPLSFDFKSMSVNVNTNFPADQVFACLSVIRNIISYNYPHYLVFLRKGFSRKDSFILSQNFKLVRDAFESEHLSIIPPCDYMMCHHGLMRDVDVENLFNGVSFFKQVDMKNSGGYLKYINDSRSLTGVRDTSQIDELFRVFGAEIRHYPNSANFLDPLADGDYIFDSDTRDSIIESSDISNEQVQEAFESWVNILNEVNTNG</sequence>
<accession>A0A513ZZR9</accession>
<dbReference type="Proteomes" id="UP000319466">
    <property type="component" value="Segment"/>
</dbReference>
<organism evidence="1 2">
    <name type="scientific">Aeromonas phage LAh_6</name>
    <dbReference type="NCBI Taxonomy" id="2591030"/>
    <lineage>
        <taxon>Viruses</taxon>
        <taxon>Duplodnaviria</taxon>
        <taxon>Heunggongvirae</taxon>
        <taxon>Uroviricota</taxon>
        <taxon>Caudoviricetes</taxon>
        <taxon>Grimontviridae</taxon>
        <taxon>Lahexavirus</taxon>
        <taxon>Lahexavirus LAh6</taxon>
    </lineage>
</organism>
<keyword evidence="2" id="KW-1185">Reference proteome</keyword>
<proteinExistence type="predicted"/>
<name>A0A513ZZR9_9CAUD</name>
<protein>
    <submittedName>
        <fullName evidence="1">Uncharacterized protein</fullName>
    </submittedName>
</protein>
<gene>
    <name evidence="1" type="ORF">LAh6_112</name>
</gene>
<evidence type="ECO:0000313" key="1">
    <source>
        <dbReference type="EMBL" id="QDH46501.1"/>
    </source>
</evidence>